<dbReference type="Proteomes" id="UP001187682">
    <property type="component" value="Unassembled WGS sequence"/>
</dbReference>
<dbReference type="EMBL" id="ONZQ02000005">
    <property type="protein sequence ID" value="SPO01688.1"/>
    <property type="molecule type" value="Genomic_DNA"/>
</dbReference>
<evidence type="ECO:0000313" key="5">
    <source>
        <dbReference type="Proteomes" id="UP001187682"/>
    </source>
</evidence>
<dbReference type="InterPro" id="IPR036291">
    <property type="entry name" value="NAD(P)-bd_dom_sf"/>
</dbReference>
<gene>
    <name evidence="4" type="ORF">DNG_04361</name>
</gene>
<protein>
    <submittedName>
        <fullName evidence="4">Related to ketoreductase</fullName>
    </submittedName>
</protein>
<dbReference type="Pfam" id="PF00106">
    <property type="entry name" value="adh_short"/>
    <property type="match status" value="1"/>
</dbReference>
<keyword evidence="5" id="KW-1185">Reference proteome</keyword>
<evidence type="ECO:0000256" key="3">
    <source>
        <dbReference type="ARBA" id="ARBA00023002"/>
    </source>
</evidence>
<evidence type="ECO:0000256" key="2">
    <source>
        <dbReference type="ARBA" id="ARBA00022857"/>
    </source>
</evidence>
<sequence length="256" mass="26991">MSSPKTFLVTGGNRGIGKGFTEKLLLRPGVTVIATVRDPSKSANDLNNLPKAEGSKLIVAKFEADVDSSAATLVSELQKEHGITSLDVVIASAGISKDGTTVANTTPESLREHFNTNTIGPVNLFQAVRPLLKASKTGNPIFVPISTRIGSIASQEILSARFPPKLSPYGASKTALNWLIARVHFEEPWLTTFVVHPGLVATDMAAGVIPAGADLAAYGAITVQTSVTGLLKLVDTATRPEIGGKFKDYDGSDIPW</sequence>
<dbReference type="PANTHER" id="PTHR43544">
    <property type="entry name" value="SHORT-CHAIN DEHYDROGENASE/REDUCTASE"/>
    <property type="match status" value="1"/>
</dbReference>
<dbReference type="SUPFAM" id="SSF51735">
    <property type="entry name" value="NAD(P)-binding Rossmann-fold domains"/>
    <property type="match status" value="1"/>
</dbReference>
<name>A0AAE8MYE4_9PEZI</name>
<evidence type="ECO:0000313" key="4">
    <source>
        <dbReference type="EMBL" id="SPO01688.1"/>
    </source>
</evidence>
<dbReference type="InterPro" id="IPR002347">
    <property type="entry name" value="SDR_fam"/>
</dbReference>
<dbReference type="PRINTS" id="PR00081">
    <property type="entry name" value="GDHRDH"/>
</dbReference>
<reference evidence="4" key="1">
    <citation type="submission" date="2018-03" db="EMBL/GenBank/DDBJ databases">
        <authorList>
            <person name="Guldener U."/>
        </authorList>
    </citation>
    <scope>NUCLEOTIDE SEQUENCE</scope>
</reference>
<keyword evidence="2" id="KW-0521">NADP</keyword>
<dbReference type="GO" id="GO:0005737">
    <property type="term" value="C:cytoplasm"/>
    <property type="evidence" value="ECO:0007669"/>
    <property type="project" value="TreeGrafter"/>
</dbReference>
<comment type="similarity">
    <text evidence="1">Belongs to the short-chain dehydrogenases/reductases (SDR) family.</text>
</comment>
<evidence type="ECO:0000256" key="1">
    <source>
        <dbReference type="ARBA" id="ARBA00006484"/>
    </source>
</evidence>
<keyword evidence="3" id="KW-0560">Oxidoreductase</keyword>
<dbReference type="AlphaFoldDB" id="A0AAE8MYE4"/>
<dbReference type="CDD" id="cd05325">
    <property type="entry name" value="carb_red_sniffer_like_SDR_c"/>
    <property type="match status" value="1"/>
</dbReference>
<dbReference type="PANTHER" id="PTHR43544:SF7">
    <property type="entry name" value="NADB-LER2"/>
    <property type="match status" value="1"/>
</dbReference>
<comment type="caution">
    <text evidence="4">The sequence shown here is derived from an EMBL/GenBank/DDBJ whole genome shotgun (WGS) entry which is preliminary data.</text>
</comment>
<dbReference type="InterPro" id="IPR051468">
    <property type="entry name" value="Fungal_SecMetab_SDRs"/>
</dbReference>
<organism evidence="4 5">
    <name type="scientific">Cephalotrichum gorgonifer</name>
    <dbReference type="NCBI Taxonomy" id="2041049"/>
    <lineage>
        <taxon>Eukaryota</taxon>
        <taxon>Fungi</taxon>
        <taxon>Dikarya</taxon>
        <taxon>Ascomycota</taxon>
        <taxon>Pezizomycotina</taxon>
        <taxon>Sordariomycetes</taxon>
        <taxon>Hypocreomycetidae</taxon>
        <taxon>Microascales</taxon>
        <taxon>Microascaceae</taxon>
        <taxon>Cephalotrichum</taxon>
    </lineage>
</organism>
<proteinExistence type="inferred from homology"/>
<dbReference type="Gene3D" id="3.40.50.720">
    <property type="entry name" value="NAD(P)-binding Rossmann-like Domain"/>
    <property type="match status" value="1"/>
</dbReference>
<dbReference type="GO" id="GO:0016491">
    <property type="term" value="F:oxidoreductase activity"/>
    <property type="evidence" value="ECO:0007669"/>
    <property type="project" value="UniProtKB-KW"/>
</dbReference>
<accession>A0AAE8MYE4</accession>